<gene>
    <name evidence="1" type="ORF">GJU39_22340</name>
</gene>
<dbReference type="Proteomes" id="UP000487757">
    <property type="component" value="Unassembled WGS sequence"/>
</dbReference>
<proteinExistence type="predicted"/>
<evidence type="ECO:0008006" key="3">
    <source>
        <dbReference type="Google" id="ProtNLM"/>
    </source>
</evidence>
<evidence type="ECO:0000313" key="2">
    <source>
        <dbReference type="Proteomes" id="UP000487757"/>
    </source>
</evidence>
<keyword evidence="2" id="KW-1185">Reference proteome</keyword>
<comment type="caution">
    <text evidence="1">The sequence shown here is derived from an EMBL/GenBank/DDBJ whole genome shotgun (WGS) entry which is preliminary data.</text>
</comment>
<dbReference type="EMBL" id="WKKH01000078">
    <property type="protein sequence ID" value="MRX78819.1"/>
    <property type="molecule type" value="Genomic_DNA"/>
</dbReference>
<organism evidence="1 2">
    <name type="scientific">Pedobacter petrophilus</name>
    <dbReference type="NCBI Taxonomy" id="1908241"/>
    <lineage>
        <taxon>Bacteria</taxon>
        <taxon>Pseudomonadati</taxon>
        <taxon>Bacteroidota</taxon>
        <taxon>Sphingobacteriia</taxon>
        <taxon>Sphingobacteriales</taxon>
        <taxon>Sphingobacteriaceae</taxon>
        <taxon>Pedobacter</taxon>
    </lineage>
</organism>
<sequence>MFNLLRRSLAIEIDGFVRYLNGCFSSGIVRSFTASAFIQNRKKIDPEVFSHLSGVIIDNFYTTGNEALNYLNGIRVLAVDGSRLTLPCTAELKKYYGISKNQYQVEIVQARVSVLYDVLNGLALDATLDSEVATFD</sequence>
<accession>A0A7K0G6J7</accession>
<name>A0A7K0G6J7_9SPHI</name>
<dbReference type="RefSeq" id="WP_154283217.1">
    <property type="nucleotide sequence ID" value="NZ_WKKH01000078.1"/>
</dbReference>
<dbReference type="AlphaFoldDB" id="A0A7K0G6J7"/>
<protein>
    <recommendedName>
        <fullName evidence="3">Transposase</fullName>
    </recommendedName>
</protein>
<evidence type="ECO:0000313" key="1">
    <source>
        <dbReference type="EMBL" id="MRX78819.1"/>
    </source>
</evidence>
<reference evidence="1 2" key="1">
    <citation type="submission" date="2019-11" db="EMBL/GenBank/DDBJ databases">
        <title>Pedobacter petrophilus genome.</title>
        <authorList>
            <person name="Feldbauer M.J."/>
            <person name="Newman J.D."/>
        </authorList>
    </citation>
    <scope>NUCLEOTIDE SEQUENCE [LARGE SCALE GENOMIC DNA]</scope>
    <source>
        <strain evidence="1 2">LMG 29686</strain>
    </source>
</reference>
<dbReference type="OrthoDB" id="1308160at2"/>